<evidence type="ECO:0000256" key="2">
    <source>
        <dbReference type="ARBA" id="ARBA00023004"/>
    </source>
</evidence>
<feature type="domain" description="Isopenicillin N synthase-like Fe(2+) 2OG dioxygenase" evidence="3">
    <location>
        <begin position="212"/>
        <end position="296"/>
    </location>
</feature>
<gene>
    <name evidence="5" type="ORF">HID58_001856</name>
</gene>
<dbReference type="InterPro" id="IPR044861">
    <property type="entry name" value="IPNS-like_FE2OG_OXY"/>
</dbReference>
<dbReference type="Pfam" id="PF03171">
    <property type="entry name" value="2OG-FeII_Oxy"/>
    <property type="match status" value="1"/>
</dbReference>
<dbReference type="Pfam" id="PF14226">
    <property type="entry name" value="DIOX_N"/>
    <property type="match status" value="1"/>
</dbReference>
<organism evidence="5 6">
    <name type="scientific">Brassica napus</name>
    <name type="common">Rape</name>
    <dbReference type="NCBI Taxonomy" id="3708"/>
    <lineage>
        <taxon>Eukaryota</taxon>
        <taxon>Viridiplantae</taxon>
        <taxon>Streptophyta</taxon>
        <taxon>Embryophyta</taxon>
        <taxon>Tracheophyta</taxon>
        <taxon>Spermatophyta</taxon>
        <taxon>Magnoliopsida</taxon>
        <taxon>eudicotyledons</taxon>
        <taxon>Gunneridae</taxon>
        <taxon>Pentapetalae</taxon>
        <taxon>rosids</taxon>
        <taxon>malvids</taxon>
        <taxon>Brassicales</taxon>
        <taxon>Brassicaceae</taxon>
        <taxon>Brassiceae</taxon>
        <taxon>Brassica</taxon>
    </lineage>
</organism>
<dbReference type="InterPro" id="IPR027443">
    <property type="entry name" value="IPNS-like_sf"/>
</dbReference>
<keyword evidence="2" id="KW-0408">Iron</keyword>
<feature type="domain" description="Non-haem dioxygenase N-terminal" evidence="4">
    <location>
        <begin position="59"/>
        <end position="140"/>
    </location>
</feature>
<keyword evidence="1" id="KW-0479">Metal-binding</keyword>
<dbReference type="InterPro" id="IPR026992">
    <property type="entry name" value="DIOX_N"/>
</dbReference>
<evidence type="ECO:0000313" key="5">
    <source>
        <dbReference type="EMBL" id="KAH0942219.1"/>
    </source>
</evidence>
<evidence type="ECO:0000259" key="4">
    <source>
        <dbReference type="Pfam" id="PF14226"/>
    </source>
</evidence>
<name>A0ABQ8EKU7_BRANA</name>
<protein>
    <recommendedName>
        <fullName evidence="7">Non-haem dioxygenase N-terminal domain-containing protein</fullName>
    </recommendedName>
</protein>
<dbReference type="PANTHER" id="PTHR47990">
    <property type="entry name" value="2-OXOGLUTARATE (2OG) AND FE(II)-DEPENDENT OXYGENASE SUPERFAMILY PROTEIN-RELATED"/>
    <property type="match status" value="1"/>
</dbReference>
<evidence type="ECO:0000256" key="1">
    <source>
        <dbReference type="ARBA" id="ARBA00022723"/>
    </source>
</evidence>
<dbReference type="SUPFAM" id="SSF51197">
    <property type="entry name" value="Clavaminate synthase-like"/>
    <property type="match status" value="1"/>
</dbReference>
<reference evidence="5 6" key="1">
    <citation type="submission" date="2021-05" db="EMBL/GenBank/DDBJ databases">
        <title>Genome Assembly of Synthetic Allotetraploid Brassica napus Reveals Homoeologous Exchanges between Subgenomes.</title>
        <authorList>
            <person name="Davis J.T."/>
        </authorList>
    </citation>
    <scope>NUCLEOTIDE SEQUENCE [LARGE SCALE GENOMIC DNA]</scope>
    <source>
        <strain evidence="6">cv. Da-Ae</strain>
        <tissue evidence="5">Seedling</tissue>
    </source>
</reference>
<dbReference type="EMBL" id="JAGKQM010000001">
    <property type="protein sequence ID" value="KAH0942219.1"/>
    <property type="molecule type" value="Genomic_DNA"/>
</dbReference>
<evidence type="ECO:0008006" key="7">
    <source>
        <dbReference type="Google" id="ProtNLM"/>
    </source>
</evidence>
<proteinExistence type="predicted"/>
<keyword evidence="6" id="KW-1185">Reference proteome</keyword>
<evidence type="ECO:0000313" key="6">
    <source>
        <dbReference type="Proteomes" id="UP000824890"/>
    </source>
</evidence>
<sequence>MQPKIRRVSFNKRSNVNGSSASDTDLSWPEKLSTSRLIRQILFFFFFLYHTPNIKCFFACLNHGFFYLTNHGVPEELMKRVFKESKNLFSFPLDEKMVMVRRGFRGYSPLYDEKGDSKEIFTFGSSEGVLGQHYPNKWLSEGKKKFTFCRYGGQPWNATIKVLDVGKKLLGLVALALDLEENFFERLGAFNDQAAVVRLLLYSGELNSSEEEEEEETCGASAHSDFRMLTLLATDMEFQGFKFVGIKIKNQMFEKIAFIVNIRDLMERWTNGLFRYTTKSVSVGEERYSVAVFLDPDPNCVVECLESCFSETSPPRFPLVRTSDYFHDRFSQSLISRLCLINKKTCVLCHQKLGSFCCLYVVDKP</sequence>
<comment type="caution">
    <text evidence="5">The sequence shown here is derived from an EMBL/GenBank/DDBJ whole genome shotgun (WGS) entry which is preliminary data.</text>
</comment>
<accession>A0ABQ8EKU7</accession>
<dbReference type="PRINTS" id="PR00682">
    <property type="entry name" value="IPNSYNTHASE"/>
</dbReference>
<dbReference type="Proteomes" id="UP000824890">
    <property type="component" value="Unassembled WGS sequence"/>
</dbReference>
<evidence type="ECO:0000259" key="3">
    <source>
        <dbReference type="Pfam" id="PF03171"/>
    </source>
</evidence>
<dbReference type="Gene3D" id="2.60.120.330">
    <property type="entry name" value="B-lactam Antibiotic, Isopenicillin N Synthase, Chain"/>
    <property type="match status" value="1"/>
</dbReference>
<dbReference type="InterPro" id="IPR050231">
    <property type="entry name" value="Iron_ascorbate_oxido_reductase"/>
</dbReference>